<accession>A0A9X2T3F0</accession>
<protein>
    <submittedName>
        <fullName evidence="1">Uncharacterized protein</fullName>
    </submittedName>
</protein>
<keyword evidence="2" id="KW-1185">Reference proteome</keyword>
<comment type="caution">
    <text evidence="1">The sequence shown here is derived from an EMBL/GenBank/DDBJ whole genome shotgun (WGS) entry which is preliminary data.</text>
</comment>
<organism evidence="1 2">
    <name type="scientific">Ancylobacter mangrovi</name>
    <dbReference type="NCBI Taxonomy" id="2972472"/>
    <lineage>
        <taxon>Bacteria</taxon>
        <taxon>Pseudomonadati</taxon>
        <taxon>Pseudomonadota</taxon>
        <taxon>Alphaproteobacteria</taxon>
        <taxon>Hyphomicrobiales</taxon>
        <taxon>Xanthobacteraceae</taxon>
        <taxon>Ancylobacter</taxon>
    </lineage>
</organism>
<dbReference type="AlphaFoldDB" id="A0A9X2T3F0"/>
<evidence type="ECO:0000313" key="2">
    <source>
        <dbReference type="Proteomes" id="UP001151088"/>
    </source>
</evidence>
<gene>
    <name evidence="1" type="ORF">NVS89_18255</name>
</gene>
<dbReference type="RefSeq" id="WP_258734187.1">
    <property type="nucleotide sequence ID" value="NZ_JANTHY010000005.1"/>
</dbReference>
<dbReference type="Proteomes" id="UP001151088">
    <property type="component" value="Unassembled WGS sequence"/>
</dbReference>
<reference evidence="1" key="1">
    <citation type="submission" date="2022-08" db="EMBL/GenBank/DDBJ databases">
        <authorList>
            <person name="Li F."/>
        </authorList>
    </citation>
    <scope>NUCLEOTIDE SEQUENCE</scope>
    <source>
        <strain evidence="1">MQZ15Z-1</strain>
    </source>
</reference>
<sequence length="44" mass="4845">MWFLTLEMWPYLGGALAIGLVTGWYAGCAPRPPKRPAEPAEKTP</sequence>
<proteinExistence type="predicted"/>
<dbReference type="EMBL" id="JANTHZ010000009">
    <property type="protein sequence ID" value="MCS0497032.1"/>
    <property type="molecule type" value="Genomic_DNA"/>
</dbReference>
<name>A0A9X2T3F0_9HYPH</name>
<evidence type="ECO:0000313" key="1">
    <source>
        <dbReference type="EMBL" id="MCS0497032.1"/>
    </source>
</evidence>